<dbReference type="Pfam" id="PF01520">
    <property type="entry name" value="Amidase_3"/>
    <property type="match status" value="1"/>
</dbReference>
<feature type="chain" id="PRO_5006848780" description="SH3b domain-containing protein" evidence="3">
    <location>
        <begin position="25"/>
        <end position="353"/>
    </location>
</feature>
<organism evidence="5 6">
    <name type="scientific">Lentibacillus amyloliquefaciens</name>
    <dbReference type="NCBI Taxonomy" id="1472767"/>
    <lineage>
        <taxon>Bacteria</taxon>
        <taxon>Bacillati</taxon>
        <taxon>Bacillota</taxon>
        <taxon>Bacilli</taxon>
        <taxon>Bacillales</taxon>
        <taxon>Bacillaceae</taxon>
        <taxon>Lentibacillus</taxon>
    </lineage>
</organism>
<dbReference type="GO" id="GO:0030288">
    <property type="term" value="C:outer membrane-bounded periplasmic space"/>
    <property type="evidence" value="ECO:0007669"/>
    <property type="project" value="TreeGrafter"/>
</dbReference>
<dbReference type="SUPFAM" id="SSF53187">
    <property type="entry name" value="Zn-dependent exopeptidases"/>
    <property type="match status" value="1"/>
</dbReference>
<gene>
    <name evidence="5" type="ORF">AOX59_05890</name>
</gene>
<evidence type="ECO:0000313" key="6">
    <source>
        <dbReference type="Proteomes" id="UP000050331"/>
    </source>
</evidence>
<evidence type="ECO:0000256" key="3">
    <source>
        <dbReference type="SAM" id="SignalP"/>
    </source>
</evidence>
<dbReference type="GO" id="GO:0008745">
    <property type="term" value="F:N-acetylmuramoyl-L-alanine amidase activity"/>
    <property type="evidence" value="ECO:0007669"/>
    <property type="project" value="InterPro"/>
</dbReference>
<evidence type="ECO:0000259" key="4">
    <source>
        <dbReference type="PROSITE" id="PS51781"/>
    </source>
</evidence>
<dbReference type="CDD" id="cd02696">
    <property type="entry name" value="MurNAc-LAA"/>
    <property type="match status" value="1"/>
</dbReference>
<dbReference type="Pfam" id="PF08239">
    <property type="entry name" value="SH3_3"/>
    <property type="match status" value="2"/>
</dbReference>
<dbReference type="PROSITE" id="PS51781">
    <property type="entry name" value="SH3B"/>
    <property type="match status" value="1"/>
</dbReference>
<evidence type="ECO:0000313" key="5">
    <source>
        <dbReference type="EMBL" id="ALX48177.1"/>
    </source>
</evidence>
<accession>A0A0U4E5J8</accession>
<feature type="domain" description="SH3b" evidence="4">
    <location>
        <begin position="24"/>
        <end position="87"/>
    </location>
</feature>
<proteinExistence type="predicted"/>
<dbReference type="Gene3D" id="3.40.630.40">
    <property type="entry name" value="Zn-dependent exopeptidases"/>
    <property type="match status" value="1"/>
</dbReference>
<evidence type="ECO:0000256" key="2">
    <source>
        <dbReference type="ARBA" id="ARBA00023316"/>
    </source>
</evidence>
<dbReference type="RefSeq" id="WP_068443182.1">
    <property type="nucleotide sequence ID" value="NZ_CP013862.1"/>
</dbReference>
<dbReference type="STRING" id="1472767.AOX59_05890"/>
<name>A0A0U4E5J8_9BACI</name>
<dbReference type="PANTHER" id="PTHR30404">
    <property type="entry name" value="N-ACETYLMURAMOYL-L-ALANINE AMIDASE"/>
    <property type="match status" value="1"/>
</dbReference>
<dbReference type="GO" id="GO:0071555">
    <property type="term" value="P:cell wall organization"/>
    <property type="evidence" value="ECO:0007669"/>
    <property type="project" value="UniProtKB-KW"/>
</dbReference>
<sequence length="353" mass="39012">MHLKKSAIVVFMILCFLFAPAVQANDAFITTDNLNVRAGPGTNFDRIGQVHTGEKLPIRSQSEDWIEIEFDNSRSGWVSAEFVTIESDTDSASPANNPSERTITINKDNTHLRKGPSSSHDITNYASSGEEFTVINENENWLEITNEELSGFLHKDLAAHQTNASSSGLEDKTIVIDAGHGGVDVGAIGASGTYEKQFTNRTVQELKKELAILGADVILTRQSDHYISLASRVSLSNITDADAYLSIHYNSFPQAPDVTGIATYYGHDRDKNLAADIQEALITETSADDRDIKQEDYYILRKNLQPSVLIELGFISNSEQEELLQTNIYQKKLVSGIIKGLNQFFSNPQIPVQ</sequence>
<evidence type="ECO:0000256" key="1">
    <source>
        <dbReference type="ARBA" id="ARBA00022801"/>
    </source>
</evidence>
<dbReference type="PANTHER" id="PTHR30404:SF7">
    <property type="entry name" value="CELL WALL AMIDASE LYTH-RELATED"/>
    <property type="match status" value="1"/>
</dbReference>
<dbReference type="EMBL" id="CP013862">
    <property type="protein sequence ID" value="ALX48177.1"/>
    <property type="molecule type" value="Genomic_DNA"/>
</dbReference>
<protein>
    <recommendedName>
        <fullName evidence="4">SH3b domain-containing protein</fullName>
    </recommendedName>
</protein>
<dbReference type="KEGG" id="lao:AOX59_05890"/>
<dbReference type="InterPro" id="IPR050695">
    <property type="entry name" value="N-acetylmuramoyl_amidase_3"/>
</dbReference>
<dbReference type="GO" id="GO:0009253">
    <property type="term" value="P:peptidoglycan catabolic process"/>
    <property type="evidence" value="ECO:0007669"/>
    <property type="project" value="InterPro"/>
</dbReference>
<dbReference type="InterPro" id="IPR002508">
    <property type="entry name" value="MurNAc-LAA_cat"/>
</dbReference>
<dbReference type="SMART" id="SM00287">
    <property type="entry name" value="SH3b"/>
    <property type="match status" value="2"/>
</dbReference>
<reference evidence="5 6" key="1">
    <citation type="submission" date="2016-01" db="EMBL/GenBank/DDBJ databases">
        <title>Complete genome sequence of strain Lentibacillus amyloliquefaciens LAM0015T isolated from saline sediment.</title>
        <authorList>
            <person name="Wang J.-L."/>
            <person name="He M.-X."/>
        </authorList>
    </citation>
    <scope>NUCLEOTIDE SEQUENCE [LARGE SCALE GENOMIC DNA]</scope>
    <source>
        <strain evidence="5 6">LAM0015</strain>
    </source>
</reference>
<dbReference type="SMART" id="SM00646">
    <property type="entry name" value="Ami_3"/>
    <property type="match status" value="1"/>
</dbReference>
<dbReference type="Proteomes" id="UP000050331">
    <property type="component" value="Chromosome"/>
</dbReference>
<feature type="signal peptide" evidence="3">
    <location>
        <begin position="1"/>
        <end position="24"/>
    </location>
</feature>
<keyword evidence="6" id="KW-1185">Reference proteome</keyword>
<dbReference type="InterPro" id="IPR003646">
    <property type="entry name" value="SH3-like_bac-type"/>
</dbReference>
<keyword evidence="1" id="KW-0378">Hydrolase</keyword>
<keyword evidence="2" id="KW-0961">Cell wall biogenesis/degradation</keyword>
<dbReference type="Gene3D" id="2.30.30.40">
    <property type="entry name" value="SH3 Domains"/>
    <property type="match status" value="2"/>
</dbReference>
<keyword evidence="3" id="KW-0732">Signal</keyword>
<dbReference type="OrthoDB" id="9806267at2"/>
<dbReference type="AlphaFoldDB" id="A0A0U4E5J8"/>